<proteinExistence type="predicted"/>
<accession>A0A5F7Z946</accession>
<dbReference type="PANTHER" id="PTHR12138">
    <property type="entry name" value="PRIMATE-EXPANDED PROTEIN FAMILY"/>
    <property type="match status" value="1"/>
</dbReference>
<dbReference type="GeneTree" id="ENSGT01150000286943"/>
<protein>
    <submittedName>
        <fullName evidence="1">Uncharacterized protein</fullName>
    </submittedName>
</protein>
<dbReference type="InParanoid" id="A0A5F7Z946"/>
<dbReference type="VEuPathDB" id="HostDB:ENSMMUG00000063872"/>
<sequence length="127" mass="14054">MISAHCNLCLPGSSNSHASASQVAGTTDMCHHAQLTFCILVETRFHYAAQAGLKLLSSGNPVSSASQSARITGVSHSTWYIICISHKLFQGPSYEYILYCDYMNVSIYYDYHEHVNVYTPGHKCMNV</sequence>
<evidence type="ECO:0000313" key="1">
    <source>
        <dbReference type="Ensembl" id="ENSMMUP00000062069.1"/>
    </source>
</evidence>
<dbReference type="Proteomes" id="UP000006718">
    <property type="component" value="Chromosome 20"/>
</dbReference>
<reference evidence="1" key="2">
    <citation type="submission" date="2019-01" db="EMBL/GenBank/DDBJ databases">
        <authorList>
            <person name="Graves T."/>
            <person name="Eichler E.E."/>
            <person name="Wilson R.K."/>
        </authorList>
    </citation>
    <scope>NUCLEOTIDE SEQUENCE [LARGE SCALE GENOMIC DNA]</scope>
    <source>
        <strain evidence="1">17573</strain>
    </source>
</reference>
<reference evidence="1" key="4">
    <citation type="submission" date="2025-09" db="UniProtKB">
        <authorList>
            <consortium name="Ensembl"/>
        </authorList>
    </citation>
    <scope>IDENTIFICATION</scope>
    <source>
        <strain evidence="1">17573</strain>
    </source>
</reference>
<dbReference type="PRINTS" id="PR02045">
    <property type="entry name" value="F138DOMAIN"/>
</dbReference>
<name>A0A5F7Z946_MACMU</name>
<reference evidence="1" key="3">
    <citation type="submission" date="2025-08" db="UniProtKB">
        <authorList>
            <consortium name="Ensembl"/>
        </authorList>
    </citation>
    <scope>IDENTIFICATION</scope>
    <source>
        <strain evidence="1">17573</strain>
    </source>
</reference>
<keyword evidence="2" id="KW-1185">Reference proteome</keyword>
<dbReference type="AlphaFoldDB" id="A0A5F7Z946"/>
<dbReference type="PANTHER" id="PTHR12138:SF155">
    <property type="entry name" value="DOWN SYNDROME CRITICAL REGION PROTEIN 8"/>
    <property type="match status" value="1"/>
</dbReference>
<evidence type="ECO:0000313" key="2">
    <source>
        <dbReference type="Proteomes" id="UP000006718"/>
    </source>
</evidence>
<dbReference type="Bgee" id="ENSMMUG00000063872">
    <property type="expression patterns" value="Expressed in spermatocyte"/>
</dbReference>
<reference evidence="2" key="1">
    <citation type="journal article" date="2007" name="Science">
        <title>Evolutionary and biomedical insights from the rhesus macaque genome.</title>
        <authorList>
            <person name="Gibbs R.A."/>
            <person name="Rogers J."/>
            <person name="Katze M.G."/>
            <person name="Bumgarner R."/>
            <person name="Weinstock G.M."/>
            <person name="Mardis E.R."/>
            <person name="Remington K.A."/>
            <person name="Strausberg R.L."/>
            <person name="Venter J.C."/>
            <person name="Wilson R.K."/>
            <person name="Batzer M.A."/>
            <person name="Bustamante C.D."/>
            <person name="Eichler E.E."/>
            <person name="Hahn M.W."/>
            <person name="Hardison R.C."/>
            <person name="Makova K.D."/>
            <person name="Miller W."/>
            <person name="Milosavljevic A."/>
            <person name="Palermo R.E."/>
            <person name="Siepel A."/>
            <person name="Sikela J.M."/>
            <person name="Attaway T."/>
            <person name="Bell S."/>
            <person name="Bernard K.E."/>
            <person name="Buhay C.J."/>
            <person name="Chandrabose M.N."/>
            <person name="Dao M."/>
            <person name="Davis C."/>
            <person name="Delehaunty K.D."/>
            <person name="Ding Y."/>
            <person name="Dinh H.H."/>
            <person name="Dugan-Rocha S."/>
            <person name="Fulton L.A."/>
            <person name="Gabisi R.A."/>
            <person name="Garner T.T."/>
            <person name="Godfrey J."/>
            <person name="Hawes A.C."/>
            <person name="Hernandez J."/>
            <person name="Hines S."/>
            <person name="Holder M."/>
            <person name="Hume J."/>
            <person name="Jhangiani S.N."/>
            <person name="Joshi V."/>
            <person name="Khan Z.M."/>
            <person name="Kirkness E.F."/>
            <person name="Cree A."/>
            <person name="Fowler R.G."/>
            <person name="Lee S."/>
            <person name="Lewis L.R."/>
            <person name="Li Z."/>
            <person name="Liu Y.-S."/>
            <person name="Moore S.M."/>
            <person name="Muzny D."/>
            <person name="Nazareth L.V."/>
            <person name="Ngo D.N."/>
            <person name="Okwuonu G.O."/>
            <person name="Pai G."/>
            <person name="Parker D."/>
            <person name="Paul H.A."/>
            <person name="Pfannkoch C."/>
            <person name="Pohl C.S."/>
            <person name="Rogers Y.-H.C."/>
            <person name="Ruiz S.J."/>
            <person name="Sabo A."/>
            <person name="Santibanez J."/>
            <person name="Schneider B.W."/>
            <person name="Smith S.M."/>
            <person name="Sodergren E."/>
            <person name="Svatek A.F."/>
            <person name="Utterback T.R."/>
            <person name="Vattathil S."/>
            <person name="Warren W."/>
            <person name="White C.S."/>
            <person name="Chinwalla A.T."/>
            <person name="Feng Y."/>
            <person name="Halpern A.L."/>
            <person name="Hillier L.W."/>
            <person name="Huang X."/>
            <person name="Minx P."/>
            <person name="Nelson J.O."/>
            <person name="Pepin K.H."/>
            <person name="Qin X."/>
            <person name="Sutton G.G."/>
            <person name="Venter E."/>
            <person name="Walenz B.P."/>
            <person name="Wallis J.W."/>
            <person name="Worley K.C."/>
            <person name="Yang S.-P."/>
            <person name="Jones S.M."/>
            <person name="Marra M.A."/>
            <person name="Rocchi M."/>
            <person name="Schein J.E."/>
            <person name="Baertsch R."/>
            <person name="Clarke L."/>
            <person name="Csuros M."/>
            <person name="Glasscock J."/>
            <person name="Harris R.A."/>
            <person name="Havlak P."/>
            <person name="Jackson A.R."/>
            <person name="Jiang H."/>
            <person name="Liu Y."/>
            <person name="Messina D.N."/>
            <person name="Shen Y."/>
            <person name="Song H.X.-Z."/>
            <person name="Wylie T."/>
            <person name="Zhang L."/>
            <person name="Birney E."/>
            <person name="Han K."/>
            <person name="Konkel M.K."/>
            <person name="Lee J."/>
            <person name="Smit A.F.A."/>
            <person name="Ullmer B."/>
            <person name="Wang H."/>
            <person name="Xing J."/>
            <person name="Burhans R."/>
            <person name="Cheng Z."/>
            <person name="Karro J.E."/>
            <person name="Ma J."/>
            <person name="Raney B."/>
            <person name="She X."/>
            <person name="Cox M.J."/>
            <person name="Demuth J.P."/>
            <person name="Dumas L.J."/>
            <person name="Han S.-G."/>
            <person name="Hopkins J."/>
            <person name="Karimpour-Fard A."/>
            <person name="Kim Y.H."/>
            <person name="Pollack J.R."/>
            <person name="Vinar T."/>
            <person name="Addo-Quaye C."/>
            <person name="Degenhardt J."/>
            <person name="Denby A."/>
            <person name="Hubisz M.J."/>
            <person name="Indap A."/>
            <person name="Kosiol C."/>
            <person name="Lahn B.T."/>
            <person name="Lawson H.A."/>
            <person name="Marklein A."/>
            <person name="Nielsen R."/>
            <person name="Vallender E.J."/>
            <person name="Clark A.G."/>
            <person name="Ferguson B."/>
            <person name="Hernandez R.D."/>
            <person name="Hirani K."/>
            <person name="Kehrer-Sawatzki H."/>
            <person name="Kolb J."/>
            <person name="Patil S."/>
            <person name="Pu L.-L."/>
            <person name="Ren Y."/>
            <person name="Smith D.G."/>
            <person name="Wheeler D.A."/>
            <person name="Schenck I."/>
            <person name="Ball E.V."/>
            <person name="Chen R."/>
            <person name="Cooper D.N."/>
            <person name="Giardine B."/>
            <person name="Hsu F."/>
            <person name="Kent W.J."/>
            <person name="Lesk A."/>
            <person name="Nelson D.L."/>
            <person name="O'brien W.E."/>
            <person name="Pruefer K."/>
            <person name="Stenson P.D."/>
            <person name="Wallace J.C."/>
            <person name="Ke H."/>
            <person name="Liu X.-M."/>
            <person name="Wang P."/>
            <person name="Xiang A.P."/>
            <person name="Yang F."/>
            <person name="Barber G.P."/>
            <person name="Haussler D."/>
            <person name="Karolchik D."/>
            <person name="Kern A.D."/>
            <person name="Kuhn R.M."/>
            <person name="Smith K.E."/>
            <person name="Zwieg A.S."/>
        </authorList>
    </citation>
    <scope>NUCLEOTIDE SEQUENCE [LARGE SCALE GENOMIC DNA]</scope>
    <source>
        <strain evidence="2">17573</strain>
    </source>
</reference>
<dbReference type="Ensembl" id="ENSMMUT00000109277.1">
    <property type="protein sequence ID" value="ENSMMUP00000062069.1"/>
    <property type="gene ID" value="ENSMMUG00000063872.1"/>
</dbReference>
<organism evidence="1 2">
    <name type="scientific">Macaca mulatta</name>
    <name type="common">Rhesus macaque</name>
    <dbReference type="NCBI Taxonomy" id="9544"/>
    <lineage>
        <taxon>Eukaryota</taxon>
        <taxon>Metazoa</taxon>
        <taxon>Chordata</taxon>
        <taxon>Craniata</taxon>
        <taxon>Vertebrata</taxon>
        <taxon>Euteleostomi</taxon>
        <taxon>Mammalia</taxon>
        <taxon>Eutheria</taxon>
        <taxon>Euarchontoglires</taxon>
        <taxon>Primates</taxon>
        <taxon>Haplorrhini</taxon>
        <taxon>Catarrhini</taxon>
        <taxon>Cercopithecidae</taxon>
        <taxon>Cercopithecinae</taxon>
        <taxon>Macaca</taxon>
    </lineage>
</organism>